<dbReference type="OrthoDB" id="9808002at2"/>
<accession>A0A4R6TGB0</accession>
<keyword evidence="8" id="KW-0411">Iron-sulfur</keyword>
<keyword evidence="13" id="KW-1185">Reference proteome</keyword>
<dbReference type="GO" id="GO:0051536">
    <property type="term" value="F:iron-sulfur cluster binding"/>
    <property type="evidence" value="ECO:0007669"/>
    <property type="project" value="UniProtKB-KW"/>
</dbReference>
<dbReference type="PIRSF" id="PIRSF005572">
    <property type="entry name" value="NifS"/>
    <property type="match status" value="1"/>
</dbReference>
<dbReference type="GO" id="GO:0046872">
    <property type="term" value="F:metal ion binding"/>
    <property type="evidence" value="ECO:0007669"/>
    <property type="project" value="UniProtKB-KW"/>
</dbReference>
<dbReference type="InterPro" id="IPR000192">
    <property type="entry name" value="Aminotrans_V_dom"/>
</dbReference>
<comment type="similarity">
    <text evidence="2">Belongs to the class-V pyridoxal-phosphate-dependent aminotransferase family. NifS/IscS subfamily.</text>
</comment>
<dbReference type="InterPro" id="IPR015422">
    <property type="entry name" value="PyrdxlP-dep_Trfase_small"/>
</dbReference>
<dbReference type="Gene3D" id="3.90.1150.10">
    <property type="entry name" value="Aspartate Aminotransferase, domain 1"/>
    <property type="match status" value="1"/>
</dbReference>
<organism evidence="12 13">
    <name type="scientific">Tenacibaculum caenipelagi</name>
    <dbReference type="NCBI Taxonomy" id="1325435"/>
    <lineage>
        <taxon>Bacteria</taxon>
        <taxon>Pseudomonadati</taxon>
        <taxon>Bacteroidota</taxon>
        <taxon>Flavobacteriia</taxon>
        <taxon>Flavobacteriales</taxon>
        <taxon>Flavobacteriaceae</taxon>
        <taxon>Tenacibaculum</taxon>
    </lineage>
</organism>
<dbReference type="PANTHER" id="PTHR11601:SF34">
    <property type="entry name" value="CYSTEINE DESULFURASE"/>
    <property type="match status" value="1"/>
</dbReference>
<dbReference type="Gene3D" id="1.10.260.50">
    <property type="match status" value="1"/>
</dbReference>
<dbReference type="Pfam" id="PF00266">
    <property type="entry name" value="Aminotran_5"/>
    <property type="match status" value="1"/>
</dbReference>
<comment type="catalytic activity">
    <reaction evidence="9">
        <text>(sulfur carrier)-H + L-cysteine = (sulfur carrier)-SH + L-alanine</text>
        <dbReference type="Rhea" id="RHEA:43892"/>
        <dbReference type="Rhea" id="RHEA-COMP:14737"/>
        <dbReference type="Rhea" id="RHEA-COMP:14739"/>
        <dbReference type="ChEBI" id="CHEBI:29917"/>
        <dbReference type="ChEBI" id="CHEBI:35235"/>
        <dbReference type="ChEBI" id="CHEBI:57972"/>
        <dbReference type="ChEBI" id="CHEBI:64428"/>
        <dbReference type="EC" id="2.8.1.7"/>
    </reaction>
</comment>
<evidence type="ECO:0000256" key="4">
    <source>
        <dbReference type="ARBA" id="ARBA00022679"/>
    </source>
</evidence>
<keyword evidence="6" id="KW-0663">Pyridoxal phosphate</keyword>
<dbReference type="PROSITE" id="PS00595">
    <property type="entry name" value="AA_TRANSFER_CLASS_5"/>
    <property type="match status" value="1"/>
</dbReference>
<evidence type="ECO:0000256" key="8">
    <source>
        <dbReference type="ARBA" id="ARBA00023014"/>
    </source>
</evidence>
<evidence type="ECO:0000259" key="11">
    <source>
        <dbReference type="Pfam" id="PF00266"/>
    </source>
</evidence>
<dbReference type="AlphaFoldDB" id="A0A4R6TGB0"/>
<evidence type="ECO:0000313" key="13">
    <source>
        <dbReference type="Proteomes" id="UP000295390"/>
    </source>
</evidence>
<dbReference type="Gene3D" id="3.40.640.10">
    <property type="entry name" value="Type I PLP-dependent aspartate aminotransferase-like (Major domain)"/>
    <property type="match status" value="1"/>
</dbReference>
<evidence type="ECO:0000256" key="5">
    <source>
        <dbReference type="ARBA" id="ARBA00022723"/>
    </source>
</evidence>
<dbReference type="EMBL" id="SNYH01000003">
    <property type="protein sequence ID" value="TDQ27739.1"/>
    <property type="molecule type" value="Genomic_DNA"/>
</dbReference>
<sequence length="377" mass="41645">MNSVYLDNAATTPMLPEVIDVIQQSMQTNFGNPSSIHQYGRKAKAAVETARKNIAKHFNVTASEIIFTAGGTEADNLILYNAVLNLGVKRIITSQIEHHAVLNTVQFLEKTYEIQVDYVEVNQNGQVDLNSLEALLEKSEEKTLVSLMYVNNEIGNLLPIEKVSGLCQQYQAYFHSDTVQAIGHYTIDLQKIPIDFIVASAHKFHGPKGVGFAYFKKGVGIQPILHGGEQEKGARSSTENVHSIIGMEKALAIAYENLDEDTIYITGLKKYFVEKLKELIPDIQFNGESDEKTSYTILNVRFPVENKMLLFNLDLQGVAVSGGSACQSGSSKGSHVLSTFLKGAVAEKTSVRFSFSKLNSKSEIDFVFQQLKKVLGL</sequence>
<feature type="domain" description="Aminotransferase class V" evidence="11">
    <location>
        <begin position="4"/>
        <end position="365"/>
    </location>
</feature>
<dbReference type="SUPFAM" id="SSF53383">
    <property type="entry name" value="PLP-dependent transferases"/>
    <property type="match status" value="1"/>
</dbReference>
<comment type="cofactor">
    <cofactor evidence="1 10">
        <name>pyridoxal 5'-phosphate</name>
        <dbReference type="ChEBI" id="CHEBI:597326"/>
    </cofactor>
</comment>
<keyword evidence="7" id="KW-0408">Iron</keyword>
<gene>
    <name evidence="12" type="ORF">DFQ07_1592</name>
</gene>
<dbReference type="Proteomes" id="UP000295390">
    <property type="component" value="Unassembled WGS sequence"/>
</dbReference>
<name>A0A4R6TGB0_9FLAO</name>
<dbReference type="InterPro" id="IPR015421">
    <property type="entry name" value="PyrdxlP-dep_Trfase_major"/>
</dbReference>
<evidence type="ECO:0000256" key="9">
    <source>
        <dbReference type="ARBA" id="ARBA00050776"/>
    </source>
</evidence>
<evidence type="ECO:0000256" key="10">
    <source>
        <dbReference type="RuleBase" id="RU004504"/>
    </source>
</evidence>
<evidence type="ECO:0000256" key="6">
    <source>
        <dbReference type="ARBA" id="ARBA00022898"/>
    </source>
</evidence>
<protein>
    <recommendedName>
        <fullName evidence="3">cysteine desulfurase</fullName>
        <ecNumber evidence="3">2.8.1.7</ecNumber>
    </recommendedName>
</protein>
<comment type="caution">
    <text evidence="12">The sequence shown here is derived from an EMBL/GenBank/DDBJ whole genome shotgun (WGS) entry which is preliminary data.</text>
</comment>
<evidence type="ECO:0000256" key="1">
    <source>
        <dbReference type="ARBA" id="ARBA00001933"/>
    </source>
</evidence>
<dbReference type="RefSeq" id="WP_133535716.1">
    <property type="nucleotide sequence ID" value="NZ_SNYH01000003.1"/>
</dbReference>
<reference evidence="12 13" key="1">
    <citation type="submission" date="2019-03" db="EMBL/GenBank/DDBJ databases">
        <title>Genomic Encyclopedia of Type Strains, Phase III (KMG-III): the genomes of soil and plant-associated and newly described type strains.</title>
        <authorList>
            <person name="Whitman W."/>
        </authorList>
    </citation>
    <scope>NUCLEOTIDE SEQUENCE [LARGE SCALE GENOMIC DNA]</scope>
    <source>
        <strain evidence="12 13">CECT 8283</strain>
    </source>
</reference>
<evidence type="ECO:0000256" key="2">
    <source>
        <dbReference type="ARBA" id="ARBA00006490"/>
    </source>
</evidence>
<evidence type="ECO:0000256" key="7">
    <source>
        <dbReference type="ARBA" id="ARBA00023004"/>
    </source>
</evidence>
<dbReference type="GO" id="GO:0031071">
    <property type="term" value="F:cysteine desulfurase activity"/>
    <property type="evidence" value="ECO:0007669"/>
    <property type="project" value="UniProtKB-EC"/>
</dbReference>
<dbReference type="PANTHER" id="PTHR11601">
    <property type="entry name" value="CYSTEINE DESULFURYLASE FAMILY MEMBER"/>
    <property type="match status" value="1"/>
</dbReference>
<dbReference type="InterPro" id="IPR016454">
    <property type="entry name" value="Cysteine_dSase"/>
</dbReference>
<keyword evidence="4" id="KW-0808">Transferase</keyword>
<keyword evidence="5" id="KW-0479">Metal-binding</keyword>
<dbReference type="InterPro" id="IPR020578">
    <property type="entry name" value="Aminotrans_V_PyrdxlP_BS"/>
</dbReference>
<dbReference type="InterPro" id="IPR015424">
    <property type="entry name" value="PyrdxlP-dep_Trfase"/>
</dbReference>
<dbReference type="EC" id="2.8.1.7" evidence="3"/>
<evidence type="ECO:0000256" key="3">
    <source>
        <dbReference type="ARBA" id="ARBA00012239"/>
    </source>
</evidence>
<proteinExistence type="inferred from homology"/>
<evidence type="ECO:0000313" key="12">
    <source>
        <dbReference type="EMBL" id="TDQ27739.1"/>
    </source>
</evidence>